<keyword evidence="2" id="KW-1185">Reference proteome</keyword>
<evidence type="ECO:0000313" key="2">
    <source>
        <dbReference type="Proteomes" id="UP000054166"/>
    </source>
</evidence>
<protein>
    <submittedName>
        <fullName evidence="1">Uncharacterized protein</fullName>
    </submittedName>
</protein>
<gene>
    <name evidence="1" type="ORF">PILCRDRAFT_637453</name>
</gene>
<dbReference type="Proteomes" id="UP000054166">
    <property type="component" value="Unassembled WGS sequence"/>
</dbReference>
<proteinExistence type="predicted"/>
<name>A0A0C3FA61_PILCF</name>
<dbReference type="HOGENOM" id="CLU_1434952_0_0_1"/>
<reference evidence="2" key="2">
    <citation type="submission" date="2015-01" db="EMBL/GenBank/DDBJ databases">
        <title>Evolutionary Origins and Diversification of the Mycorrhizal Mutualists.</title>
        <authorList>
            <consortium name="DOE Joint Genome Institute"/>
            <consortium name="Mycorrhizal Genomics Consortium"/>
            <person name="Kohler A."/>
            <person name="Kuo A."/>
            <person name="Nagy L.G."/>
            <person name="Floudas D."/>
            <person name="Copeland A."/>
            <person name="Barry K.W."/>
            <person name="Cichocki N."/>
            <person name="Veneault-Fourrey C."/>
            <person name="LaButti K."/>
            <person name="Lindquist E.A."/>
            <person name="Lipzen A."/>
            <person name="Lundell T."/>
            <person name="Morin E."/>
            <person name="Murat C."/>
            <person name="Riley R."/>
            <person name="Ohm R."/>
            <person name="Sun H."/>
            <person name="Tunlid A."/>
            <person name="Henrissat B."/>
            <person name="Grigoriev I.V."/>
            <person name="Hibbett D.S."/>
            <person name="Martin F."/>
        </authorList>
    </citation>
    <scope>NUCLEOTIDE SEQUENCE [LARGE SCALE GENOMIC DNA]</scope>
    <source>
        <strain evidence="2">F 1598</strain>
    </source>
</reference>
<reference evidence="1 2" key="1">
    <citation type="submission" date="2014-04" db="EMBL/GenBank/DDBJ databases">
        <authorList>
            <consortium name="DOE Joint Genome Institute"/>
            <person name="Kuo A."/>
            <person name="Tarkka M."/>
            <person name="Buscot F."/>
            <person name="Kohler A."/>
            <person name="Nagy L.G."/>
            <person name="Floudas D."/>
            <person name="Copeland A."/>
            <person name="Barry K.W."/>
            <person name="Cichocki N."/>
            <person name="Veneault-Fourrey C."/>
            <person name="LaButti K."/>
            <person name="Lindquist E.A."/>
            <person name="Lipzen A."/>
            <person name="Lundell T."/>
            <person name="Morin E."/>
            <person name="Murat C."/>
            <person name="Sun H."/>
            <person name="Tunlid A."/>
            <person name="Henrissat B."/>
            <person name="Grigoriev I.V."/>
            <person name="Hibbett D.S."/>
            <person name="Martin F."/>
            <person name="Nordberg H.P."/>
            <person name="Cantor M.N."/>
            <person name="Hua S.X."/>
        </authorList>
    </citation>
    <scope>NUCLEOTIDE SEQUENCE [LARGE SCALE GENOMIC DNA]</scope>
    <source>
        <strain evidence="1 2">F 1598</strain>
    </source>
</reference>
<organism evidence="1 2">
    <name type="scientific">Piloderma croceum (strain F 1598)</name>
    <dbReference type="NCBI Taxonomy" id="765440"/>
    <lineage>
        <taxon>Eukaryota</taxon>
        <taxon>Fungi</taxon>
        <taxon>Dikarya</taxon>
        <taxon>Basidiomycota</taxon>
        <taxon>Agaricomycotina</taxon>
        <taxon>Agaricomycetes</taxon>
        <taxon>Agaricomycetidae</taxon>
        <taxon>Atheliales</taxon>
        <taxon>Atheliaceae</taxon>
        <taxon>Piloderma</taxon>
    </lineage>
</organism>
<dbReference type="InParanoid" id="A0A0C3FA61"/>
<evidence type="ECO:0000313" key="1">
    <source>
        <dbReference type="EMBL" id="KIM76794.1"/>
    </source>
</evidence>
<dbReference type="AlphaFoldDB" id="A0A0C3FA61"/>
<accession>A0A0C3FA61</accession>
<dbReference type="OrthoDB" id="10627980at2759"/>
<sequence length="189" mass="21993">MPAQFLGDREVVYQMYVFTFFTSTAQAMSVTQKWEVEAERYSRLGRLGLVIQRPMDKCGAIQEYKRIKLTKKDKTDGYGDSQGRRLTKHADDALRQVKTRLYRARTLPHATKLRKYGIAFLGPYCAVTGRLLERKPGEGWVFVTLVYRSCILSRSLPVLVFSQFPIRMHFLLFYFHPNLTHTIIFLCTP</sequence>
<dbReference type="EMBL" id="KN833031">
    <property type="protein sequence ID" value="KIM76794.1"/>
    <property type="molecule type" value="Genomic_DNA"/>
</dbReference>